<proteinExistence type="predicted"/>
<organism evidence="1">
    <name type="scientific">Cupriavidus taiwanensis</name>
    <dbReference type="NCBI Taxonomy" id="164546"/>
    <lineage>
        <taxon>Bacteria</taxon>
        <taxon>Pseudomonadati</taxon>
        <taxon>Pseudomonadota</taxon>
        <taxon>Betaproteobacteria</taxon>
        <taxon>Burkholderiales</taxon>
        <taxon>Burkholderiaceae</taxon>
        <taxon>Cupriavidus</taxon>
    </lineage>
</organism>
<geneLocation type="plasmid" evidence="1">
    <name>I</name>
</geneLocation>
<reference evidence="1" key="1">
    <citation type="submission" date="2018-01" db="EMBL/GenBank/DDBJ databases">
        <authorList>
            <person name="Gaut B.S."/>
            <person name="Morton B.R."/>
            <person name="Clegg M.T."/>
            <person name="Duvall M.R."/>
        </authorList>
    </citation>
    <scope>NUCLEOTIDE SEQUENCE</scope>
    <source>
        <strain evidence="1">Cupriavidus taiwanensis STM 8555</strain>
    </source>
</reference>
<name>A0A375HCX4_9BURK</name>
<evidence type="ECO:0000313" key="1">
    <source>
        <dbReference type="EMBL" id="SPD48786.1"/>
    </source>
</evidence>
<protein>
    <submittedName>
        <fullName evidence="1">Uncharacterized protein</fullName>
    </submittedName>
</protein>
<dbReference type="AlphaFoldDB" id="A0A375HCX4"/>
<sequence>MSFPKNVPSLRTIDRAITRSPTSKLGSNAISTVSFLSELHKTCFGPDIAFPRGQFLN</sequence>
<gene>
    <name evidence="1" type="ORF">CBM2612_P0131</name>
</gene>
<accession>A0A375HCX4</accession>
<dbReference type="EMBL" id="LT984809">
    <property type="protein sequence ID" value="SPD48786.1"/>
    <property type="molecule type" value="Genomic_DNA"/>
</dbReference>
<keyword evidence="1" id="KW-0614">Plasmid</keyword>